<organism evidence="2 3">
    <name type="scientific">Phytophthora fragariaefolia</name>
    <dbReference type="NCBI Taxonomy" id="1490495"/>
    <lineage>
        <taxon>Eukaryota</taxon>
        <taxon>Sar</taxon>
        <taxon>Stramenopiles</taxon>
        <taxon>Oomycota</taxon>
        <taxon>Peronosporomycetes</taxon>
        <taxon>Peronosporales</taxon>
        <taxon>Peronosporaceae</taxon>
        <taxon>Phytophthora</taxon>
    </lineage>
</organism>
<dbReference type="EMBL" id="BSXT01000741">
    <property type="protein sequence ID" value="GMF33464.1"/>
    <property type="molecule type" value="Genomic_DNA"/>
</dbReference>
<evidence type="ECO:0000256" key="1">
    <source>
        <dbReference type="SAM" id="MobiDB-lite"/>
    </source>
</evidence>
<feature type="compositionally biased region" description="Basic and acidic residues" evidence="1">
    <location>
        <begin position="105"/>
        <end position="117"/>
    </location>
</feature>
<keyword evidence="3" id="KW-1185">Reference proteome</keyword>
<reference evidence="2" key="1">
    <citation type="submission" date="2023-04" db="EMBL/GenBank/DDBJ databases">
        <title>Phytophthora fragariaefolia NBRC 109709.</title>
        <authorList>
            <person name="Ichikawa N."/>
            <person name="Sato H."/>
            <person name="Tonouchi N."/>
        </authorList>
    </citation>
    <scope>NUCLEOTIDE SEQUENCE</scope>
    <source>
        <strain evidence="2">NBRC 109709</strain>
    </source>
</reference>
<evidence type="ECO:0000313" key="3">
    <source>
        <dbReference type="Proteomes" id="UP001165121"/>
    </source>
</evidence>
<proteinExistence type="predicted"/>
<protein>
    <submittedName>
        <fullName evidence="2">Unnamed protein product</fullName>
    </submittedName>
</protein>
<dbReference type="AlphaFoldDB" id="A0A9W6X877"/>
<evidence type="ECO:0000313" key="2">
    <source>
        <dbReference type="EMBL" id="GMF33464.1"/>
    </source>
</evidence>
<name>A0A9W6X877_9STRA</name>
<comment type="caution">
    <text evidence="2">The sequence shown here is derived from an EMBL/GenBank/DDBJ whole genome shotgun (WGS) entry which is preliminary data.</text>
</comment>
<sequence>MPRKSKCDLSPATKVAAALFLVDQAARGIRATVAVAAVARRHGISLRSAWRLWSKKSDVAALLAPPRPNGAPRRYKRSKEEVARLIAAVPLAERQTLGPGFHTNRPSDEHVRPPTVAEDRPAVRQDAVEDLETPWQHDQPLGRRDLRSGAVEILLHERVDGRRQHAVDDTYSGVLEKKTKCSLCLSKWAHHPRAKLDPGRCTKWLWCSDADIAVLEAPLTRDNR</sequence>
<dbReference type="OrthoDB" id="123483at2759"/>
<gene>
    <name evidence="2" type="ORF">Pfra01_000831100</name>
</gene>
<dbReference type="Proteomes" id="UP001165121">
    <property type="component" value="Unassembled WGS sequence"/>
</dbReference>
<accession>A0A9W6X877</accession>
<feature type="region of interest" description="Disordered" evidence="1">
    <location>
        <begin position="97"/>
        <end position="117"/>
    </location>
</feature>